<accession>A0A0E1VX32</accession>
<name>A0A0E1VX32_BURPE</name>
<dbReference type="Proteomes" id="UP000001812">
    <property type="component" value="Chromosome II"/>
</dbReference>
<dbReference type="HOGENOM" id="CLU_3266916_0_0_4"/>
<protein>
    <submittedName>
        <fullName evidence="1">Uncharacterized protein</fullName>
    </submittedName>
</protein>
<organism evidence="1">
    <name type="scientific">Burkholderia pseudomallei 1710a</name>
    <dbReference type="NCBI Taxonomy" id="320371"/>
    <lineage>
        <taxon>Bacteria</taxon>
        <taxon>Pseudomonadati</taxon>
        <taxon>Pseudomonadota</taxon>
        <taxon>Betaproteobacteria</taxon>
        <taxon>Burkholderiales</taxon>
        <taxon>Burkholderiaceae</taxon>
        <taxon>Burkholderia</taxon>
        <taxon>pseudomallei group</taxon>
    </lineage>
</organism>
<evidence type="ECO:0000313" key="1">
    <source>
        <dbReference type="EMBL" id="EET05458.1"/>
    </source>
</evidence>
<gene>
    <name evidence="1" type="ORF">BURPS1710A_A0263</name>
</gene>
<dbReference type="EMBL" id="CM000833">
    <property type="protein sequence ID" value="EET05458.1"/>
    <property type="molecule type" value="Genomic_DNA"/>
</dbReference>
<reference evidence="1" key="1">
    <citation type="submission" date="2009-05" db="EMBL/GenBank/DDBJ databases">
        <authorList>
            <person name="Harkins D.M."/>
            <person name="DeShazer D."/>
            <person name="Woods D.E."/>
            <person name="Brinkac L.M."/>
            <person name="Brown K.A."/>
            <person name="Hung G.C."/>
            <person name="Tuanyok A."/>
            <person name="Zhang B."/>
            <person name="Nierman W.C."/>
        </authorList>
    </citation>
    <scope>NUCLEOTIDE SEQUENCE [LARGE SCALE GENOMIC DNA]</scope>
    <source>
        <strain evidence="1">1710a</strain>
    </source>
</reference>
<dbReference type="AlphaFoldDB" id="A0A0E1VX32"/>
<sequence>MVEPRIDGQSRFARFSGVFCFVKFRGASCTQGILSPNIACR</sequence>
<proteinExistence type="predicted"/>